<evidence type="ECO:0000313" key="3">
    <source>
        <dbReference type="Proteomes" id="UP000184172"/>
    </source>
</evidence>
<keyword evidence="1" id="KW-1133">Transmembrane helix</keyword>
<keyword evidence="1" id="KW-0812">Transmembrane</keyword>
<keyword evidence="1" id="KW-0472">Membrane</keyword>
<dbReference type="RefSeq" id="WP_073217564.1">
    <property type="nucleotide sequence ID" value="NZ_FNNS01000010.1"/>
</dbReference>
<keyword evidence="3" id="KW-1185">Reference proteome</keyword>
<reference evidence="3" key="1">
    <citation type="submission" date="2016-11" db="EMBL/GenBank/DDBJ databases">
        <authorList>
            <person name="Varghese N."/>
            <person name="Submissions S."/>
        </authorList>
    </citation>
    <scope>NUCLEOTIDE SEQUENCE [LARGE SCALE GENOMIC DNA]</scope>
    <source>
        <strain evidence="3">DSM 26349</strain>
    </source>
</reference>
<organism evidence="2 3">
    <name type="scientific">Aequorivita viscosa</name>
    <dbReference type="NCBI Taxonomy" id="797419"/>
    <lineage>
        <taxon>Bacteria</taxon>
        <taxon>Pseudomonadati</taxon>
        <taxon>Bacteroidota</taxon>
        <taxon>Flavobacteriia</taxon>
        <taxon>Flavobacteriales</taxon>
        <taxon>Flavobacteriaceae</taxon>
        <taxon>Aequorivita</taxon>
    </lineage>
</organism>
<evidence type="ECO:0000256" key="1">
    <source>
        <dbReference type="SAM" id="Phobius"/>
    </source>
</evidence>
<dbReference type="OrthoDB" id="965798at2"/>
<gene>
    <name evidence="2" type="ORF">SAMN04487908_11037</name>
</gene>
<protein>
    <submittedName>
        <fullName evidence="2">Cbb3-type cytochrome oxidase component FixQ</fullName>
    </submittedName>
</protein>
<dbReference type="Proteomes" id="UP000184172">
    <property type="component" value="Unassembled WGS sequence"/>
</dbReference>
<dbReference type="AlphaFoldDB" id="A0A1M6GWE9"/>
<accession>A0A1M6GWE9</accession>
<dbReference type="STRING" id="797419.SAMN05216556_11053"/>
<dbReference type="EMBL" id="FQYV01000010">
    <property type="protein sequence ID" value="SHJ14264.1"/>
    <property type="molecule type" value="Genomic_DNA"/>
</dbReference>
<sequence length="65" mass="7670">MLKFVKGNLENIDNVQIYPMISLLIFFIFFVALFYWVITAKKEHIAEVSNIPLEDDSKHQKDQIL</sequence>
<evidence type="ECO:0000313" key="2">
    <source>
        <dbReference type="EMBL" id="SHJ14264.1"/>
    </source>
</evidence>
<feature type="transmembrane region" description="Helical" evidence="1">
    <location>
        <begin position="20"/>
        <end position="38"/>
    </location>
</feature>
<proteinExistence type="predicted"/>
<name>A0A1M6GWE9_9FLAO</name>